<dbReference type="Gene3D" id="3.40.50.300">
    <property type="entry name" value="P-loop containing nucleotide triphosphate hydrolases"/>
    <property type="match status" value="2"/>
</dbReference>
<evidence type="ECO:0000256" key="5">
    <source>
        <dbReference type="SAM" id="MobiDB-lite"/>
    </source>
</evidence>
<dbReference type="AlphaFoldDB" id="A0AAN5Z3F8"/>
<feature type="region of interest" description="Disordered" evidence="5">
    <location>
        <begin position="268"/>
        <end position="294"/>
    </location>
</feature>
<feature type="domain" description="DNA2/NAM7 helicase-like C-terminal" evidence="6">
    <location>
        <begin position="611"/>
        <end position="818"/>
    </location>
</feature>
<evidence type="ECO:0000256" key="1">
    <source>
        <dbReference type="ARBA" id="ARBA00022741"/>
    </source>
</evidence>
<dbReference type="Pfam" id="PF13087">
    <property type="entry name" value="AAA_12"/>
    <property type="match status" value="1"/>
</dbReference>
<sequence>MADPQPDQTGSRKKMRNYFKDCALLIGDCGPVFASGKSLCSNTKLEAQLGAFKPADEDPWIGIRIKIPLGEDQAANEASGFGVLHAHNYSQDTILANNQYVIQVRFPRDLKQTFGPVPDKVAALFPNTEALSYIIISLGDSKPTIFGYGRPYANAEDIKMQGWVNENKPIVGQTTLLDVLQLTEYHIVIPIKAAVAETNIIPDKLPPPFEFPYAIPEAWEPDTFKRDIAAGTSTMSRLFANREWLSLSFDAGNIEAERRVNATLDFRHDAQPSNPRAYGLPTDHETDAVSDNLTPDQRKTYDMVLDRMALHREVMRGSGFYHWLTSEPATSQSPKTQAPPSEPNHTATSLRTLPTINFLDTGNDAYANLIVEEALPEDRAPFRGYLSNRPLGLGIITAGAGFGKTTAGAAATLAMEAKVGKVLCSGPTNVAIDNFSCRLSYRSQAIVDRYNKGKGLAAGRELHPDDPVFVHELRDRIAQRNDLIPLSEFAQGKITCEEFTETFSQKQCMEAVEGFMSALVCNADFHCVTPAASQYHKSYREWKITAARAVAIDEAACMSRADLCCVWGNTLLSCFLFGDPRQLPSAVLTKSDTLTNTDHLVNRFSSYGKVSAVSALMASGLPVYRLKVQLRMVQGMFDLVSSVIYPDVPFTYHISRAATNPEFKVGHEIETYLGVKFPELGVPVDGALRPAFIHCEGSRVFQDPKTGSKRSRDQVKVGLDIIKGAVESLDIDPKDIVVISPYAANVKLINSMRRTYPALHALPDTATIDSFQGQESIITLVIMGTAHPRPGPGFTQNKQRLNVLLTRQKCALIIVGDINVGNPFRKGTKQPIFTVETTTGEMSFVKAPALRAVYRGLKEAGLVVTVNVKAETDNVSDTDTKS</sequence>
<evidence type="ECO:0000256" key="3">
    <source>
        <dbReference type="ARBA" id="ARBA00022806"/>
    </source>
</evidence>
<dbReference type="InterPro" id="IPR050534">
    <property type="entry name" value="Coronavir_polyprotein_1ab"/>
</dbReference>
<protein>
    <recommendedName>
        <fullName evidence="6">DNA2/NAM7 helicase-like C-terminal domain-containing protein</fullName>
    </recommendedName>
</protein>
<feature type="region of interest" description="Disordered" evidence="5">
    <location>
        <begin position="325"/>
        <end position="352"/>
    </location>
</feature>
<accession>A0AAN5Z3F8</accession>
<keyword evidence="4" id="KW-0067">ATP-binding</keyword>
<dbReference type="GO" id="GO:0016787">
    <property type="term" value="F:hydrolase activity"/>
    <property type="evidence" value="ECO:0007669"/>
    <property type="project" value="UniProtKB-KW"/>
</dbReference>
<dbReference type="InterPro" id="IPR047187">
    <property type="entry name" value="SF1_C_Upf1"/>
</dbReference>
<proteinExistence type="predicted"/>
<name>A0AAN5Z3F8_FUSAU</name>
<organism evidence="7 8">
    <name type="scientific">Fusarium austroamericanum</name>
    <dbReference type="NCBI Taxonomy" id="282268"/>
    <lineage>
        <taxon>Eukaryota</taxon>
        <taxon>Fungi</taxon>
        <taxon>Dikarya</taxon>
        <taxon>Ascomycota</taxon>
        <taxon>Pezizomycotina</taxon>
        <taxon>Sordariomycetes</taxon>
        <taxon>Hypocreomycetidae</taxon>
        <taxon>Hypocreales</taxon>
        <taxon>Nectriaceae</taxon>
        <taxon>Fusarium</taxon>
    </lineage>
</organism>
<dbReference type="SUPFAM" id="SSF52540">
    <property type="entry name" value="P-loop containing nucleoside triphosphate hydrolases"/>
    <property type="match status" value="1"/>
</dbReference>
<dbReference type="InterPro" id="IPR027417">
    <property type="entry name" value="P-loop_NTPase"/>
</dbReference>
<comment type="caution">
    <text evidence="7">The sequence shown here is derived from an EMBL/GenBank/DDBJ whole genome shotgun (WGS) entry which is preliminary data.</text>
</comment>
<evidence type="ECO:0000256" key="2">
    <source>
        <dbReference type="ARBA" id="ARBA00022801"/>
    </source>
</evidence>
<evidence type="ECO:0000313" key="8">
    <source>
        <dbReference type="Proteomes" id="UP000537989"/>
    </source>
</evidence>
<reference evidence="7 8" key="1">
    <citation type="submission" date="2020-02" db="EMBL/GenBank/DDBJ databases">
        <title>Identification and distribution of gene clusters putatively required for synthesis of sphingolipid metabolism inhibitors in phylogenetically diverse species of the filamentous fungus Fusarium.</title>
        <authorList>
            <person name="Kim H.-S."/>
            <person name="Busman M."/>
            <person name="Brown D.W."/>
            <person name="Divon H."/>
            <person name="Uhlig S."/>
            <person name="Proctor R.H."/>
        </authorList>
    </citation>
    <scope>NUCLEOTIDE SEQUENCE [LARGE SCALE GENOMIC DNA]</scope>
    <source>
        <strain evidence="7 8">NRRL 2903</strain>
    </source>
</reference>
<gene>
    <name evidence="7" type="ORF">FAUST_9026</name>
</gene>
<keyword evidence="3" id="KW-0347">Helicase</keyword>
<dbReference type="EMBL" id="JAAMOD010000300">
    <property type="protein sequence ID" value="KAF5231890.1"/>
    <property type="molecule type" value="Genomic_DNA"/>
</dbReference>
<dbReference type="PANTHER" id="PTHR43788:SF8">
    <property type="entry name" value="DNA-BINDING PROTEIN SMUBP-2"/>
    <property type="match status" value="1"/>
</dbReference>
<keyword evidence="8" id="KW-1185">Reference proteome</keyword>
<evidence type="ECO:0000313" key="7">
    <source>
        <dbReference type="EMBL" id="KAF5231890.1"/>
    </source>
</evidence>
<dbReference type="Proteomes" id="UP000537989">
    <property type="component" value="Unassembled WGS sequence"/>
</dbReference>
<dbReference type="PANTHER" id="PTHR43788">
    <property type="entry name" value="DNA2/NAM7 HELICASE FAMILY MEMBER"/>
    <property type="match status" value="1"/>
</dbReference>
<feature type="compositionally biased region" description="Polar residues" evidence="5">
    <location>
        <begin position="327"/>
        <end position="352"/>
    </location>
</feature>
<dbReference type="GO" id="GO:0005524">
    <property type="term" value="F:ATP binding"/>
    <property type="evidence" value="ECO:0007669"/>
    <property type="project" value="UniProtKB-KW"/>
</dbReference>
<keyword evidence="1" id="KW-0547">Nucleotide-binding</keyword>
<evidence type="ECO:0000259" key="6">
    <source>
        <dbReference type="Pfam" id="PF13087"/>
    </source>
</evidence>
<keyword evidence="2" id="KW-0378">Hydrolase</keyword>
<dbReference type="InterPro" id="IPR041679">
    <property type="entry name" value="DNA2/NAM7-like_C"/>
</dbReference>
<dbReference type="CDD" id="cd18808">
    <property type="entry name" value="SF1_C_Upf1"/>
    <property type="match status" value="1"/>
</dbReference>
<evidence type="ECO:0000256" key="4">
    <source>
        <dbReference type="ARBA" id="ARBA00022840"/>
    </source>
</evidence>
<dbReference type="GO" id="GO:0043139">
    <property type="term" value="F:5'-3' DNA helicase activity"/>
    <property type="evidence" value="ECO:0007669"/>
    <property type="project" value="TreeGrafter"/>
</dbReference>